<name>A0AA35R038_GEOBA</name>
<dbReference type="Proteomes" id="UP001174909">
    <property type="component" value="Unassembled WGS sequence"/>
</dbReference>
<keyword evidence="2" id="KW-1185">Reference proteome</keyword>
<gene>
    <name evidence="1" type="ORF">GBAR_LOCUS2113</name>
</gene>
<feature type="non-terminal residue" evidence="1">
    <location>
        <position position="55"/>
    </location>
</feature>
<evidence type="ECO:0000313" key="2">
    <source>
        <dbReference type="Proteomes" id="UP001174909"/>
    </source>
</evidence>
<protein>
    <submittedName>
        <fullName evidence="1">Uncharacterized protein</fullName>
    </submittedName>
</protein>
<proteinExistence type="predicted"/>
<evidence type="ECO:0000313" key="1">
    <source>
        <dbReference type="EMBL" id="CAI7997233.1"/>
    </source>
</evidence>
<sequence>MPYKERKQSPGVNKVFRMSSCALFPLTCRIKVRNQSPGAIKVFRMGSCPLFPSHA</sequence>
<organism evidence="1 2">
    <name type="scientific">Geodia barretti</name>
    <name type="common">Barrett's horny sponge</name>
    <dbReference type="NCBI Taxonomy" id="519541"/>
    <lineage>
        <taxon>Eukaryota</taxon>
        <taxon>Metazoa</taxon>
        <taxon>Porifera</taxon>
        <taxon>Demospongiae</taxon>
        <taxon>Heteroscleromorpha</taxon>
        <taxon>Tetractinellida</taxon>
        <taxon>Astrophorina</taxon>
        <taxon>Geodiidae</taxon>
        <taxon>Geodia</taxon>
    </lineage>
</organism>
<dbReference type="EMBL" id="CASHTH010000300">
    <property type="protein sequence ID" value="CAI7997233.1"/>
    <property type="molecule type" value="Genomic_DNA"/>
</dbReference>
<accession>A0AA35R038</accession>
<comment type="caution">
    <text evidence="1">The sequence shown here is derived from an EMBL/GenBank/DDBJ whole genome shotgun (WGS) entry which is preliminary data.</text>
</comment>
<dbReference type="AlphaFoldDB" id="A0AA35R038"/>
<reference evidence="1" key="1">
    <citation type="submission" date="2023-03" db="EMBL/GenBank/DDBJ databases">
        <authorList>
            <person name="Steffen K."/>
            <person name="Cardenas P."/>
        </authorList>
    </citation>
    <scope>NUCLEOTIDE SEQUENCE</scope>
</reference>